<dbReference type="AlphaFoldDB" id="A0AAV3RD16"/>
<sequence>MPGVDPNIALHRLHVDPLFHPIKQRKRTFSEEKNLALRDEVANLLKDGAIKELRFPSWIENVLLSKVRSEHLQNLRKTFTRLRDTASSNSTSRNARLK</sequence>
<evidence type="ECO:0000313" key="2">
    <source>
        <dbReference type="Proteomes" id="UP001454036"/>
    </source>
</evidence>
<dbReference type="SUPFAM" id="SSF56672">
    <property type="entry name" value="DNA/RNA polymerases"/>
    <property type="match status" value="1"/>
</dbReference>
<dbReference type="InterPro" id="IPR043502">
    <property type="entry name" value="DNA/RNA_pol_sf"/>
</dbReference>
<gene>
    <name evidence="1" type="ORF">LIER_26720</name>
</gene>
<accession>A0AAV3RD16</accession>
<name>A0AAV3RD16_LITER</name>
<proteinExistence type="predicted"/>
<protein>
    <submittedName>
        <fullName evidence="1">Uncharacterized protein</fullName>
    </submittedName>
</protein>
<dbReference type="EMBL" id="BAABME010008402">
    <property type="protein sequence ID" value="GAA0173015.1"/>
    <property type="molecule type" value="Genomic_DNA"/>
</dbReference>
<dbReference type="Proteomes" id="UP001454036">
    <property type="component" value="Unassembled WGS sequence"/>
</dbReference>
<organism evidence="1 2">
    <name type="scientific">Lithospermum erythrorhizon</name>
    <name type="common">Purple gromwell</name>
    <name type="synonym">Lithospermum officinale var. erythrorhizon</name>
    <dbReference type="NCBI Taxonomy" id="34254"/>
    <lineage>
        <taxon>Eukaryota</taxon>
        <taxon>Viridiplantae</taxon>
        <taxon>Streptophyta</taxon>
        <taxon>Embryophyta</taxon>
        <taxon>Tracheophyta</taxon>
        <taxon>Spermatophyta</taxon>
        <taxon>Magnoliopsida</taxon>
        <taxon>eudicotyledons</taxon>
        <taxon>Gunneridae</taxon>
        <taxon>Pentapetalae</taxon>
        <taxon>asterids</taxon>
        <taxon>lamiids</taxon>
        <taxon>Boraginales</taxon>
        <taxon>Boraginaceae</taxon>
        <taxon>Boraginoideae</taxon>
        <taxon>Lithospermeae</taxon>
        <taxon>Lithospermum</taxon>
    </lineage>
</organism>
<reference evidence="1 2" key="1">
    <citation type="submission" date="2024-01" db="EMBL/GenBank/DDBJ databases">
        <title>The complete chloroplast genome sequence of Lithospermum erythrorhizon: insights into the phylogenetic relationship among Boraginaceae species and the maternal lineages of purple gromwells.</title>
        <authorList>
            <person name="Okada T."/>
            <person name="Watanabe K."/>
        </authorList>
    </citation>
    <scope>NUCLEOTIDE SEQUENCE [LARGE SCALE GENOMIC DNA]</scope>
</reference>
<evidence type="ECO:0000313" key="1">
    <source>
        <dbReference type="EMBL" id="GAA0173015.1"/>
    </source>
</evidence>
<dbReference type="Gene3D" id="3.10.10.10">
    <property type="entry name" value="HIV Type 1 Reverse Transcriptase, subunit A, domain 1"/>
    <property type="match status" value="1"/>
</dbReference>
<keyword evidence="2" id="KW-1185">Reference proteome</keyword>
<comment type="caution">
    <text evidence="1">The sequence shown here is derived from an EMBL/GenBank/DDBJ whole genome shotgun (WGS) entry which is preliminary data.</text>
</comment>